<gene>
    <name evidence="2" type="ORF">DdX_13983</name>
</gene>
<evidence type="ECO:0000313" key="2">
    <source>
        <dbReference type="EMBL" id="KAI1704900.1"/>
    </source>
</evidence>
<dbReference type="Proteomes" id="UP001201812">
    <property type="component" value="Unassembled WGS sequence"/>
</dbReference>
<dbReference type="PANTHER" id="PTHR22943">
    <property type="entry name" value="7-TRANSMEMBRANE DOMAIN RECEPTOR C.ELEGANS"/>
    <property type="match status" value="1"/>
</dbReference>
<protein>
    <submittedName>
        <fullName evidence="2">Serpentine type 7TM GPCR chemoreceptor srd domain-containing protein</fullName>
    </submittedName>
</protein>
<dbReference type="Pfam" id="PF10317">
    <property type="entry name" value="7TM_GPCR_Srd"/>
    <property type="match status" value="1"/>
</dbReference>
<accession>A0AAD4MV68</accession>
<name>A0AAD4MV68_9BILA</name>
<organism evidence="2 3">
    <name type="scientific">Ditylenchus destructor</name>
    <dbReference type="NCBI Taxonomy" id="166010"/>
    <lineage>
        <taxon>Eukaryota</taxon>
        <taxon>Metazoa</taxon>
        <taxon>Ecdysozoa</taxon>
        <taxon>Nematoda</taxon>
        <taxon>Chromadorea</taxon>
        <taxon>Rhabditida</taxon>
        <taxon>Tylenchina</taxon>
        <taxon>Tylenchomorpha</taxon>
        <taxon>Sphaerularioidea</taxon>
        <taxon>Anguinidae</taxon>
        <taxon>Anguininae</taxon>
        <taxon>Ditylenchus</taxon>
    </lineage>
</organism>
<feature type="transmembrane region" description="Helical" evidence="1">
    <location>
        <begin position="148"/>
        <end position="172"/>
    </location>
</feature>
<dbReference type="InterPro" id="IPR019421">
    <property type="entry name" value="7TM_GPCR_serpentine_rcpt_Srd"/>
</dbReference>
<keyword evidence="3" id="KW-1185">Reference proteome</keyword>
<proteinExistence type="predicted"/>
<comment type="caution">
    <text evidence="2">The sequence shown here is derived from an EMBL/GenBank/DDBJ whole genome shotgun (WGS) entry which is preliminary data.</text>
</comment>
<dbReference type="PANTHER" id="PTHR22943:SF248">
    <property type="entry name" value="SEVEN TM RECEPTOR"/>
    <property type="match status" value="1"/>
</dbReference>
<keyword evidence="1" id="KW-0472">Membrane</keyword>
<evidence type="ECO:0000313" key="3">
    <source>
        <dbReference type="Proteomes" id="UP001201812"/>
    </source>
</evidence>
<feature type="transmembrane region" description="Helical" evidence="1">
    <location>
        <begin position="66"/>
        <end position="87"/>
    </location>
</feature>
<dbReference type="SUPFAM" id="SSF81321">
    <property type="entry name" value="Family A G protein-coupled receptor-like"/>
    <property type="match status" value="1"/>
</dbReference>
<sequence length="221" mass="25285">MFGKPNIVIGIVAIIYSIIGLVLIMLFLQPREEIQAIGQTVLDLNNWPQNKDGNFFFGAYFPEWRLILWLVLWTLTCTVGIVTVYWYEKKMVMYVKQFGRPTHGDTQKLHKEFHRALLAMAITPLITTTVPVLYFSVVIVLQLSPGRIAILTMNICVTTIAFFNPLTTIMFLRCYRQATIKMLTCGWRKHSVKPTLAAVHTVEKGVAVIMSNQPTDRKYIC</sequence>
<reference evidence="2" key="1">
    <citation type="submission" date="2022-01" db="EMBL/GenBank/DDBJ databases">
        <title>Genome Sequence Resource for Two Populations of Ditylenchus destructor, the Migratory Endoparasitic Phytonematode.</title>
        <authorList>
            <person name="Zhang H."/>
            <person name="Lin R."/>
            <person name="Xie B."/>
        </authorList>
    </citation>
    <scope>NUCLEOTIDE SEQUENCE</scope>
    <source>
        <strain evidence="2">BazhouSP</strain>
    </source>
</reference>
<dbReference type="EMBL" id="JAKKPZ010000062">
    <property type="protein sequence ID" value="KAI1704900.1"/>
    <property type="molecule type" value="Genomic_DNA"/>
</dbReference>
<keyword evidence="1" id="KW-1133">Transmembrane helix</keyword>
<keyword evidence="1" id="KW-0812">Transmembrane</keyword>
<dbReference type="AlphaFoldDB" id="A0AAD4MV68"/>
<feature type="transmembrane region" description="Helical" evidence="1">
    <location>
        <begin position="117"/>
        <end position="142"/>
    </location>
</feature>
<feature type="transmembrane region" description="Helical" evidence="1">
    <location>
        <begin position="7"/>
        <end position="28"/>
    </location>
</feature>
<evidence type="ECO:0000256" key="1">
    <source>
        <dbReference type="SAM" id="Phobius"/>
    </source>
</evidence>